<proteinExistence type="predicted"/>
<organism evidence="1 2">
    <name type="scientific">Aureispira anguillae</name>
    <dbReference type="NCBI Taxonomy" id="2864201"/>
    <lineage>
        <taxon>Bacteria</taxon>
        <taxon>Pseudomonadati</taxon>
        <taxon>Bacteroidota</taxon>
        <taxon>Saprospiria</taxon>
        <taxon>Saprospirales</taxon>
        <taxon>Saprospiraceae</taxon>
        <taxon>Aureispira</taxon>
    </lineage>
</organism>
<keyword evidence="2" id="KW-1185">Reference proteome</keyword>
<dbReference type="KEGG" id="aup:AsAng_0053170"/>
<dbReference type="RefSeq" id="WP_264789751.1">
    <property type="nucleotide sequence ID" value="NZ_AP026867.1"/>
</dbReference>
<dbReference type="EMBL" id="AP026867">
    <property type="protein sequence ID" value="BDS14537.1"/>
    <property type="molecule type" value="Genomic_DNA"/>
</dbReference>
<gene>
    <name evidence="1" type="ORF">AsAng_0053170</name>
</gene>
<accession>A0A915YJT9</accession>
<evidence type="ECO:0000313" key="1">
    <source>
        <dbReference type="EMBL" id="BDS14537.1"/>
    </source>
</evidence>
<reference evidence="1" key="1">
    <citation type="submission" date="2022-09" db="EMBL/GenBank/DDBJ databases">
        <title>Aureispira anguillicida sp. nov., isolated from Leptocephalus of Japanese eel Anguilla japonica.</title>
        <authorList>
            <person name="Yuasa K."/>
            <person name="Mekata T."/>
            <person name="Ikunari K."/>
        </authorList>
    </citation>
    <scope>NUCLEOTIDE SEQUENCE</scope>
    <source>
        <strain evidence="1">EL160426</strain>
    </source>
</reference>
<dbReference type="Proteomes" id="UP001060919">
    <property type="component" value="Chromosome"/>
</dbReference>
<protein>
    <submittedName>
        <fullName evidence="1">Uncharacterized protein</fullName>
    </submittedName>
</protein>
<evidence type="ECO:0000313" key="2">
    <source>
        <dbReference type="Proteomes" id="UP001060919"/>
    </source>
</evidence>
<sequence>MYKSKLIRLYKTLDDAEIRQFKKWVKSPIHNKHKDVQLLFDYLFSRQGLSPVTTHRERVFQFLYPNEKMNMVRLRHVMSFATDVLEEFIRYIEHVSDEKNKEMLLLRGFRKRNLKKDAEKQEQQVLKILEKEKAKNEDYYRLKYQLELELFRLKTVGNQPTSVNLQEVLDNSSLVFVLSILRYACKSITHQNLFKTKYDIPFLAPILTAIENGSYATININSIQLYYACYMALTEPDVDEHYEELKSYLIRYPNILPPDEFRDVYEVAINYCIKRLNKGHSYYIEEAFQLYMNGIGNKVLLKNGYLSHFAYKNIVALGLHLEKFEEIKEFIPKGEHLLHPEHRESYVHYNTATLYFATEEYDKAVRLLISMEYDDLFMTIGAKLLLLKIYVIEGSFDLLESFLHSFAQFVRRKSTLSSSHKQSFLNTIRLTQKMVHAFTKKQKEALIDEINATNPLPEKRWLLEQLGGTN</sequence>
<name>A0A915YJT9_9BACT</name>
<dbReference type="AlphaFoldDB" id="A0A915YJT9"/>